<organism evidence="1">
    <name type="scientific">Agrobacterium albertimagni</name>
    <dbReference type="NCBI Taxonomy" id="147266"/>
    <lineage>
        <taxon>Bacteria</taxon>
        <taxon>Pseudomonadati</taxon>
        <taxon>Pseudomonadota</taxon>
        <taxon>Alphaproteobacteria</taxon>
        <taxon>Hyphomicrobiales</taxon>
        <taxon>Rhizobiaceae</taxon>
        <taxon>Rhizobium/Agrobacterium group</taxon>
        <taxon>Agrobacterium</taxon>
    </lineage>
</organism>
<reference evidence="1" key="1">
    <citation type="journal article" date="2020" name="mSystems">
        <title>Genome- and Community-Level Interaction Insights into Carbon Utilization and Element Cycling Functions of Hydrothermarchaeota in Hydrothermal Sediment.</title>
        <authorList>
            <person name="Zhou Z."/>
            <person name="Liu Y."/>
            <person name="Xu W."/>
            <person name="Pan J."/>
            <person name="Luo Z.H."/>
            <person name="Li M."/>
        </authorList>
    </citation>
    <scope>NUCLEOTIDE SEQUENCE [LARGE SCALE GENOMIC DNA]</scope>
    <source>
        <strain evidence="1">SpSt-243</strain>
    </source>
</reference>
<accession>A0A7C1SY14</accession>
<comment type="caution">
    <text evidence="1">The sequence shown here is derived from an EMBL/GenBank/DDBJ whole genome shotgun (WGS) entry which is preliminary data.</text>
</comment>
<dbReference type="AlphaFoldDB" id="A0A7C1SY14"/>
<evidence type="ECO:0000313" key="1">
    <source>
        <dbReference type="EMBL" id="HEB43403.1"/>
    </source>
</evidence>
<gene>
    <name evidence="1" type="ORF">ENP70_06835</name>
</gene>
<name>A0A7C1SY14_9HYPH</name>
<sequence length="71" mass="7929">MSIDWIRKNYQVPAKVGGRVEYTGGKTPSLGTITGARGGHLRIKLDGDFSSNPYHPTWELRYLDPSPKEIV</sequence>
<protein>
    <submittedName>
        <fullName evidence="1">Uncharacterized protein</fullName>
    </submittedName>
</protein>
<dbReference type="EMBL" id="DSKI01000356">
    <property type="protein sequence ID" value="HEB43403.1"/>
    <property type="molecule type" value="Genomic_DNA"/>
</dbReference>
<proteinExistence type="predicted"/>